<protein>
    <submittedName>
        <fullName evidence="1">Unannotated protein</fullName>
    </submittedName>
</protein>
<evidence type="ECO:0000313" key="1">
    <source>
        <dbReference type="EMBL" id="CAB5075850.1"/>
    </source>
</evidence>
<dbReference type="SUPFAM" id="SSF51735">
    <property type="entry name" value="NAD(P)-binding Rossmann-fold domains"/>
    <property type="match status" value="1"/>
</dbReference>
<dbReference type="Gene3D" id="3.40.50.720">
    <property type="entry name" value="NAD(P)-binding Rossmann-like Domain"/>
    <property type="match status" value="1"/>
</dbReference>
<dbReference type="AlphaFoldDB" id="A0A6J7VBW8"/>
<dbReference type="EMBL" id="CAFBRB010000085">
    <property type="protein sequence ID" value="CAB5075850.1"/>
    <property type="molecule type" value="Genomic_DNA"/>
</dbReference>
<sequence>MSYEEAYAPGFEDMERRVPNITRIKALTGWVPTRNLETIIKDLVEYLKN</sequence>
<name>A0A6J7VBW8_9ZZZZ</name>
<accession>A0A6J7VBW8</accession>
<gene>
    <name evidence="1" type="ORF">UFOPK4401_00840</name>
</gene>
<proteinExistence type="predicted"/>
<dbReference type="InterPro" id="IPR036291">
    <property type="entry name" value="NAD(P)-bd_dom_sf"/>
</dbReference>
<organism evidence="1">
    <name type="scientific">freshwater metagenome</name>
    <dbReference type="NCBI Taxonomy" id="449393"/>
    <lineage>
        <taxon>unclassified sequences</taxon>
        <taxon>metagenomes</taxon>
        <taxon>ecological metagenomes</taxon>
    </lineage>
</organism>
<reference evidence="1" key="1">
    <citation type="submission" date="2020-05" db="EMBL/GenBank/DDBJ databases">
        <authorList>
            <person name="Chiriac C."/>
            <person name="Salcher M."/>
            <person name="Ghai R."/>
            <person name="Kavagutti S V."/>
        </authorList>
    </citation>
    <scope>NUCLEOTIDE SEQUENCE</scope>
</reference>